<gene>
    <name evidence="1" type="ORF">HYFRA_00002103</name>
</gene>
<dbReference type="AlphaFoldDB" id="A0A9N9KN14"/>
<accession>A0A9N9KN14</accession>
<evidence type="ECO:0000313" key="2">
    <source>
        <dbReference type="Proteomes" id="UP000696280"/>
    </source>
</evidence>
<keyword evidence="2" id="KW-1185">Reference proteome</keyword>
<protein>
    <submittedName>
        <fullName evidence="1">Uncharacterized protein</fullName>
    </submittedName>
</protein>
<proteinExistence type="predicted"/>
<name>A0A9N9KN14_9HELO</name>
<organism evidence="1 2">
    <name type="scientific">Hymenoscyphus fraxineus</name>
    <dbReference type="NCBI Taxonomy" id="746836"/>
    <lineage>
        <taxon>Eukaryota</taxon>
        <taxon>Fungi</taxon>
        <taxon>Dikarya</taxon>
        <taxon>Ascomycota</taxon>
        <taxon>Pezizomycotina</taxon>
        <taxon>Leotiomycetes</taxon>
        <taxon>Helotiales</taxon>
        <taxon>Helotiaceae</taxon>
        <taxon>Hymenoscyphus</taxon>
    </lineage>
</organism>
<reference evidence="1" key="1">
    <citation type="submission" date="2021-07" db="EMBL/GenBank/DDBJ databases">
        <authorList>
            <person name="Durling M."/>
        </authorList>
    </citation>
    <scope>NUCLEOTIDE SEQUENCE</scope>
</reference>
<sequence length="151" mass="17071">MRLFPQLFLTLLVFSSHYLLFLDMNETKTNSNFFVYCIACVAWAGSLGQGGKSYTLFLFFLPGTIDDGEAGMGDDLHRWDRMSGRIELKEKNLTGSDVDFCCDFAIPKANPWFLDDPSPENGGAEKRCINPSAWPWAAKQKERILRCDSVN</sequence>
<dbReference type="Proteomes" id="UP000696280">
    <property type="component" value="Unassembled WGS sequence"/>
</dbReference>
<dbReference type="EMBL" id="CAJVRL010000001">
    <property type="protein sequence ID" value="CAG8948975.1"/>
    <property type="molecule type" value="Genomic_DNA"/>
</dbReference>
<comment type="caution">
    <text evidence="1">The sequence shown here is derived from an EMBL/GenBank/DDBJ whole genome shotgun (WGS) entry which is preliminary data.</text>
</comment>
<evidence type="ECO:0000313" key="1">
    <source>
        <dbReference type="EMBL" id="CAG8948975.1"/>
    </source>
</evidence>